<dbReference type="GO" id="GO:0008270">
    <property type="term" value="F:zinc ion binding"/>
    <property type="evidence" value="ECO:0007669"/>
    <property type="project" value="InterPro"/>
</dbReference>
<dbReference type="GO" id="GO:0003677">
    <property type="term" value="F:DNA binding"/>
    <property type="evidence" value="ECO:0007669"/>
    <property type="project" value="UniProtKB-KW"/>
</dbReference>
<keyword evidence="2" id="KW-0479">Metal-binding</keyword>
<protein>
    <recommendedName>
        <fullName evidence="9">Zn(2)-C6 fungal-type domain-containing protein</fullName>
    </recommendedName>
</protein>
<dbReference type="InParanoid" id="A0A4S2MUN9"/>
<evidence type="ECO:0000256" key="5">
    <source>
        <dbReference type="ARBA" id="ARBA00023125"/>
    </source>
</evidence>
<evidence type="ECO:0000256" key="6">
    <source>
        <dbReference type="ARBA" id="ARBA00023163"/>
    </source>
</evidence>
<dbReference type="PROSITE" id="PS50048">
    <property type="entry name" value="ZN2_CY6_FUNGAL_2"/>
    <property type="match status" value="1"/>
</dbReference>
<dbReference type="SMART" id="SM00066">
    <property type="entry name" value="GAL4"/>
    <property type="match status" value="1"/>
</dbReference>
<keyword evidence="7" id="KW-0539">Nucleus</keyword>
<gene>
    <name evidence="10" type="ORF">EX30DRAFT_396336</name>
</gene>
<keyword evidence="4" id="KW-0805">Transcription regulation</keyword>
<evidence type="ECO:0000313" key="11">
    <source>
        <dbReference type="Proteomes" id="UP000298138"/>
    </source>
</evidence>
<reference evidence="10 11" key="1">
    <citation type="submission" date="2019-04" db="EMBL/GenBank/DDBJ databases">
        <title>Comparative genomics and transcriptomics to analyze fruiting body development in filamentous ascomycetes.</title>
        <authorList>
            <consortium name="DOE Joint Genome Institute"/>
            <person name="Lutkenhaus R."/>
            <person name="Traeger S."/>
            <person name="Breuer J."/>
            <person name="Kuo A."/>
            <person name="Lipzen A."/>
            <person name="Pangilinan J."/>
            <person name="Dilworth D."/>
            <person name="Sandor L."/>
            <person name="Poggeler S."/>
            <person name="Barry K."/>
            <person name="Grigoriev I.V."/>
            <person name="Nowrousian M."/>
        </authorList>
    </citation>
    <scope>NUCLEOTIDE SEQUENCE [LARGE SCALE GENOMIC DNA]</scope>
    <source>
        <strain evidence="10 11">CBS 389.68</strain>
    </source>
</reference>
<proteinExistence type="predicted"/>
<keyword evidence="11" id="KW-1185">Reference proteome</keyword>
<accession>A0A4S2MUN9</accession>
<dbReference type="GO" id="GO:0005634">
    <property type="term" value="C:nucleus"/>
    <property type="evidence" value="ECO:0007669"/>
    <property type="project" value="UniProtKB-SubCell"/>
</dbReference>
<keyword evidence="6" id="KW-0804">Transcription</keyword>
<dbReference type="PANTHER" id="PTHR31313">
    <property type="entry name" value="TY1 ENHANCER ACTIVATOR"/>
    <property type="match status" value="1"/>
</dbReference>
<feature type="domain" description="Zn(2)-C6 fungal-type" evidence="9">
    <location>
        <begin position="40"/>
        <end position="71"/>
    </location>
</feature>
<dbReference type="PROSITE" id="PS00463">
    <property type="entry name" value="ZN2_CY6_FUNGAL_1"/>
    <property type="match status" value="1"/>
</dbReference>
<dbReference type="PANTHER" id="PTHR31313:SF81">
    <property type="entry name" value="TY1 ENHANCER ACTIVATOR"/>
    <property type="match status" value="1"/>
</dbReference>
<feature type="compositionally biased region" description="Low complexity" evidence="8">
    <location>
        <begin position="691"/>
        <end position="710"/>
    </location>
</feature>
<evidence type="ECO:0000256" key="3">
    <source>
        <dbReference type="ARBA" id="ARBA00022833"/>
    </source>
</evidence>
<keyword evidence="3" id="KW-0862">Zinc</keyword>
<dbReference type="Proteomes" id="UP000298138">
    <property type="component" value="Unassembled WGS sequence"/>
</dbReference>
<dbReference type="CDD" id="cd12148">
    <property type="entry name" value="fungal_TF_MHR"/>
    <property type="match status" value="1"/>
</dbReference>
<dbReference type="GO" id="GO:0006351">
    <property type="term" value="P:DNA-templated transcription"/>
    <property type="evidence" value="ECO:0007669"/>
    <property type="project" value="InterPro"/>
</dbReference>
<organism evidence="10 11">
    <name type="scientific">Ascodesmis nigricans</name>
    <dbReference type="NCBI Taxonomy" id="341454"/>
    <lineage>
        <taxon>Eukaryota</taxon>
        <taxon>Fungi</taxon>
        <taxon>Dikarya</taxon>
        <taxon>Ascomycota</taxon>
        <taxon>Pezizomycotina</taxon>
        <taxon>Pezizomycetes</taxon>
        <taxon>Pezizales</taxon>
        <taxon>Ascodesmidaceae</taxon>
        <taxon>Ascodesmis</taxon>
    </lineage>
</organism>
<evidence type="ECO:0000256" key="8">
    <source>
        <dbReference type="SAM" id="MobiDB-lite"/>
    </source>
</evidence>
<comment type="subcellular location">
    <subcellularLocation>
        <location evidence="1">Nucleus</location>
    </subcellularLocation>
</comment>
<dbReference type="Pfam" id="PF00172">
    <property type="entry name" value="Zn_clus"/>
    <property type="match status" value="1"/>
</dbReference>
<dbReference type="GO" id="GO:0000981">
    <property type="term" value="F:DNA-binding transcription factor activity, RNA polymerase II-specific"/>
    <property type="evidence" value="ECO:0007669"/>
    <property type="project" value="InterPro"/>
</dbReference>
<dbReference type="OrthoDB" id="2162761at2759"/>
<name>A0A4S2MUN9_9PEZI</name>
<evidence type="ECO:0000256" key="7">
    <source>
        <dbReference type="ARBA" id="ARBA00023242"/>
    </source>
</evidence>
<feature type="region of interest" description="Disordered" evidence="8">
    <location>
        <begin position="633"/>
        <end position="719"/>
    </location>
</feature>
<dbReference type="CDD" id="cd00067">
    <property type="entry name" value="GAL4"/>
    <property type="match status" value="1"/>
</dbReference>
<dbReference type="FunCoup" id="A0A4S2MUN9">
    <property type="interactions" value="191"/>
</dbReference>
<dbReference type="Pfam" id="PF04082">
    <property type="entry name" value="Fungal_trans"/>
    <property type="match status" value="1"/>
</dbReference>
<evidence type="ECO:0000259" key="9">
    <source>
        <dbReference type="PROSITE" id="PS50048"/>
    </source>
</evidence>
<evidence type="ECO:0000256" key="2">
    <source>
        <dbReference type="ARBA" id="ARBA00022723"/>
    </source>
</evidence>
<dbReference type="EMBL" id="ML220125">
    <property type="protein sequence ID" value="TGZ80319.1"/>
    <property type="molecule type" value="Genomic_DNA"/>
</dbReference>
<dbReference type="Gene3D" id="4.10.240.10">
    <property type="entry name" value="Zn(2)-C6 fungal-type DNA-binding domain"/>
    <property type="match status" value="1"/>
</dbReference>
<dbReference type="InterPro" id="IPR001138">
    <property type="entry name" value="Zn2Cys6_DnaBD"/>
</dbReference>
<sequence length="805" mass="89852">MVRPILPKHEREVTPALSASGRESTPEGGRTTKRRCISSACLPCRRRKSKCDGASPACSTCAAVYQMECVYDTDSDRRRKTTLKRDMEQLREKTDTLDSTIALIRSAPDEEVSAIVDHIRAHGSLQNLPDRINQRSSSEGVNDTGLLEVDEGGHLRHFGRRASLSAIHAHPSRPSTPRASRLREGPWTNVTDDVRFVSELISLYFTWHHPIHVLLSKNCFLSDMERRRSKYCSPLLVNAILALACHYTSHPAARLDPADPSTCGDHFFREAKALLQEEEEDNPSLTVVQALAIMSLREAGKGRDSSGWMYAGRAIRVALDLGLQVPITAETGKHFTHTEIEVRKITLWGVFLLDKLWCMQFGRLPELPSSFVGIPKPIVITPFEKESWPPYSESGTPSYLQEISIQSYTLAEILGQILFAQQSPREPPPSMLKVKTFHERLMQWREKLPQHLELHERSNPAVLCLHMFYYSTILYLFRPILMTPQGLSPADYTRIREICNSAANHLSNVFFHYQSLHYDQHPISAVCNMVLSAALYYLENAPVSTWNFEQCIILLRKLGKTWEVSNQALRALESHIRAGISDDVLVDGEKLLTIFTSLEDAERKLETERRSLSSECLSFQSGLSDHTTTEANFELAPPHPAHPHAHQHPTTEPAFTNPFAPPPQPLINEMSHTHAPLLPLHPHRHHPHPHQLPSHPTSVSPSRPRTTPPTLSLADHPAFTIDPTVPRSFLRPEVEGATAAGFEQSCQEFMKSLGVGMGEAPGEEEWLKGVVMGDVAGMNGLGLGGGEEGLALEEEEGGLGIGRWG</sequence>
<keyword evidence="5" id="KW-0238">DNA-binding</keyword>
<dbReference type="SMART" id="SM00906">
    <property type="entry name" value="Fungal_trans"/>
    <property type="match status" value="1"/>
</dbReference>
<feature type="region of interest" description="Disordered" evidence="8">
    <location>
        <begin position="1"/>
        <end position="32"/>
    </location>
</feature>
<dbReference type="AlphaFoldDB" id="A0A4S2MUN9"/>
<evidence type="ECO:0000256" key="1">
    <source>
        <dbReference type="ARBA" id="ARBA00004123"/>
    </source>
</evidence>
<evidence type="ECO:0000313" key="10">
    <source>
        <dbReference type="EMBL" id="TGZ80319.1"/>
    </source>
</evidence>
<evidence type="ECO:0000256" key="4">
    <source>
        <dbReference type="ARBA" id="ARBA00023015"/>
    </source>
</evidence>
<dbReference type="InterPro" id="IPR007219">
    <property type="entry name" value="XnlR_reg_dom"/>
</dbReference>
<dbReference type="STRING" id="341454.A0A4S2MUN9"/>
<dbReference type="SUPFAM" id="SSF57701">
    <property type="entry name" value="Zn2/Cys6 DNA-binding domain"/>
    <property type="match status" value="1"/>
</dbReference>
<dbReference type="InterPro" id="IPR051615">
    <property type="entry name" value="Transcr_Regulatory_Elem"/>
</dbReference>
<dbReference type="InterPro" id="IPR036864">
    <property type="entry name" value="Zn2-C6_fun-type_DNA-bd_sf"/>
</dbReference>